<sequence length="107" mass="11174">MTEITALADLDGEPHANVFPGTEPKTVRLSLAAGERVAAHSHPGRDVVLHLLDGAIELDLDDETHALEANDVARFDGEREISPVATEPSTALIVLAPRSTGTGADTG</sequence>
<proteinExistence type="predicted"/>
<organism evidence="2 3">
    <name type="scientific">Halobellus litoreus</name>
    <dbReference type="NCBI Taxonomy" id="755310"/>
    <lineage>
        <taxon>Archaea</taxon>
        <taxon>Methanobacteriati</taxon>
        <taxon>Methanobacteriota</taxon>
        <taxon>Stenosarchaea group</taxon>
        <taxon>Halobacteria</taxon>
        <taxon>Halobacteriales</taxon>
        <taxon>Haloferacaceae</taxon>
        <taxon>Halobellus</taxon>
    </lineage>
</organism>
<reference evidence="2 3" key="1">
    <citation type="journal article" date="2019" name="Int. J. Syst. Evol. Microbiol.">
        <title>The Global Catalogue of Microorganisms (GCM) 10K type strain sequencing project: providing services to taxonomists for standard genome sequencing and annotation.</title>
        <authorList>
            <consortium name="The Broad Institute Genomics Platform"/>
            <consortium name="The Broad Institute Genome Sequencing Center for Infectious Disease"/>
            <person name="Wu L."/>
            <person name="Ma J."/>
        </authorList>
    </citation>
    <scope>NUCLEOTIDE SEQUENCE [LARGE SCALE GENOMIC DNA]</scope>
    <source>
        <strain evidence="2 3">CGMCC 1.10387</strain>
    </source>
</reference>
<dbReference type="SUPFAM" id="SSF51182">
    <property type="entry name" value="RmlC-like cupins"/>
    <property type="match status" value="1"/>
</dbReference>
<dbReference type="InterPro" id="IPR013096">
    <property type="entry name" value="Cupin_2"/>
</dbReference>
<dbReference type="AlphaFoldDB" id="A0ABD6DVJ9"/>
<dbReference type="Proteomes" id="UP001597092">
    <property type="component" value="Unassembled WGS sequence"/>
</dbReference>
<dbReference type="EMBL" id="JBHUDP010000003">
    <property type="protein sequence ID" value="MFD1686221.1"/>
    <property type="molecule type" value="Genomic_DNA"/>
</dbReference>
<dbReference type="Pfam" id="PF07883">
    <property type="entry name" value="Cupin_2"/>
    <property type="match status" value="1"/>
</dbReference>
<dbReference type="Gene3D" id="2.60.120.10">
    <property type="entry name" value="Jelly Rolls"/>
    <property type="match status" value="1"/>
</dbReference>
<name>A0ABD6DVJ9_9EURY</name>
<evidence type="ECO:0000313" key="3">
    <source>
        <dbReference type="Proteomes" id="UP001597092"/>
    </source>
</evidence>
<protein>
    <submittedName>
        <fullName evidence="2">Cupin domain-containing protein</fullName>
    </submittedName>
</protein>
<feature type="domain" description="Cupin type-2" evidence="1">
    <location>
        <begin position="29"/>
        <end position="80"/>
    </location>
</feature>
<evidence type="ECO:0000259" key="1">
    <source>
        <dbReference type="Pfam" id="PF07883"/>
    </source>
</evidence>
<gene>
    <name evidence="2" type="ORF">ACFSAS_11410</name>
</gene>
<accession>A0ABD6DVJ9</accession>
<keyword evidence="3" id="KW-1185">Reference proteome</keyword>
<evidence type="ECO:0000313" key="2">
    <source>
        <dbReference type="EMBL" id="MFD1686221.1"/>
    </source>
</evidence>
<dbReference type="InterPro" id="IPR011051">
    <property type="entry name" value="RmlC_Cupin_sf"/>
</dbReference>
<comment type="caution">
    <text evidence="2">The sequence shown here is derived from an EMBL/GenBank/DDBJ whole genome shotgun (WGS) entry which is preliminary data.</text>
</comment>
<dbReference type="InterPro" id="IPR014710">
    <property type="entry name" value="RmlC-like_jellyroll"/>
</dbReference>
<dbReference type="RefSeq" id="WP_256308847.1">
    <property type="nucleotide sequence ID" value="NZ_JANHAW010000003.1"/>
</dbReference>